<evidence type="ECO:0000313" key="2">
    <source>
        <dbReference type="EMBL" id="TXK82434.1"/>
    </source>
</evidence>
<keyword evidence="1" id="KW-0175">Coiled coil</keyword>
<dbReference type="EMBL" id="VRLR01000002">
    <property type="protein sequence ID" value="TXK82434.1"/>
    <property type="molecule type" value="Genomic_DNA"/>
</dbReference>
<organism evidence="2 3">
    <name type="scientific">Rheinheimera tangshanensis</name>
    <dbReference type="NCBI Taxonomy" id="400153"/>
    <lineage>
        <taxon>Bacteria</taxon>
        <taxon>Pseudomonadati</taxon>
        <taxon>Pseudomonadota</taxon>
        <taxon>Gammaproteobacteria</taxon>
        <taxon>Chromatiales</taxon>
        <taxon>Chromatiaceae</taxon>
        <taxon>Rheinheimera</taxon>
    </lineage>
</organism>
<keyword evidence="3" id="KW-1185">Reference proteome</keyword>
<reference evidence="2 3" key="1">
    <citation type="submission" date="2019-08" db="EMBL/GenBank/DDBJ databases">
        <title>Draft genome analysis of Rheinheimera tangshanensis isolated from the roots of fresh rice plants (Oryza sativa).</title>
        <authorList>
            <person name="Yu Q."/>
            <person name="Qi Y."/>
            <person name="Zhang H."/>
            <person name="Pu J."/>
        </authorList>
    </citation>
    <scope>NUCLEOTIDE SEQUENCE [LARGE SCALE GENOMIC DNA]</scope>
    <source>
        <strain evidence="2 3">JA3-B52</strain>
    </source>
</reference>
<gene>
    <name evidence="2" type="ORF">FU839_05990</name>
</gene>
<sequence>MFSISGLAPALGPEVQLVQSPSFGKDKVFIDDPYADKVSLSSGLQEPALTYQHLAKHNTASTESGIQNQDKNESLQQPDRLATLMQQVLDGKLGIDRKKLEEIEEKIEALTNKKGELSDAEKSQLEMLQKQKEQLIKEAAKKLVEES</sequence>
<proteinExistence type="predicted"/>
<protein>
    <submittedName>
        <fullName evidence="2">Uncharacterized protein</fullName>
    </submittedName>
</protein>
<dbReference type="OrthoDB" id="5772661at2"/>
<evidence type="ECO:0000313" key="3">
    <source>
        <dbReference type="Proteomes" id="UP000321814"/>
    </source>
</evidence>
<accession>A0A5C8M1N8</accession>
<dbReference type="Proteomes" id="UP000321814">
    <property type="component" value="Unassembled WGS sequence"/>
</dbReference>
<name>A0A5C8M1N8_9GAMM</name>
<feature type="coiled-coil region" evidence="1">
    <location>
        <begin position="93"/>
        <end position="145"/>
    </location>
</feature>
<evidence type="ECO:0000256" key="1">
    <source>
        <dbReference type="SAM" id="Coils"/>
    </source>
</evidence>
<dbReference type="AlphaFoldDB" id="A0A5C8M1N8"/>
<comment type="caution">
    <text evidence="2">The sequence shown here is derived from an EMBL/GenBank/DDBJ whole genome shotgun (WGS) entry which is preliminary data.</text>
</comment>
<dbReference type="RefSeq" id="WP_147903621.1">
    <property type="nucleotide sequence ID" value="NZ_BAAAGC010000017.1"/>
</dbReference>